<evidence type="ECO:0000313" key="4">
    <source>
        <dbReference type="Proteomes" id="UP000198372"/>
    </source>
</evidence>
<name>A0A238F5L9_9BASI</name>
<feature type="region of interest" description="Disordered" evidence="1">
    <location>
        <begin position="87"/>
        <end position="115"/>
    </location>
</feature>
<evidence type="ECO:0000259" key="2">
    <source>
        <dbReference type="PROSITE" id="PS50181"/>
    </source>
</evidence>
<evidence type="ECO:0000256" key="1">
    <source>
        <dbReference type="SAM" id="MobiDB-lite"/>
    </source>
</evidence>
<proteinExistence type="predicted"/>
<dbReference type="SUPFAM" id="SSF81383">
    <property type="entry name" value="F-box domain"/>
    <property type="match status" value="1"/>
</dbReference>
<feature type="compositionally biased region" description="Polar residues" evidence="1">
    <location>
        <begin position="745"/>
        <end position="771"/>
    </location>
</feature>
<feature type="compositionally biased region" description="Acidic residues" evidence="1">
    <location>
        <begin position="139"/>
        <end position="148"/>
    </location>
</feature>
<feature type="region of interest" description="Disordered" evidence="1">
    <location>
        <begin position="129"/>
        <end position="182"/>
    </location>
</feature>
<sequence>MPVQEEGSKCSAAAASAFAAVAGPARTRAVSPAWPPVPDDSSQQHALTSASATPTVNTHDTTGMDRLWMREKEENVDVKPLIVVQESQASETWPGSSSNTTRSKRRRSSTHSVSTSALDLLQQALLHHQQRCDMREDEANPDDVDEDGRGDLAGGAGAGAVAREPSLPAPRPSSPSRAVSVTSEVDSLASSCNDALQTPPIKKLRKGARLGRLGPILDKIPIELLADVLAYLPPVMLLRLARTAKVFRSLLVSKHHSRAIWRRAFKRDGLGPFAVEDMPEPQIAALIWDKECLACGRTKVHKIVYILEGRYCDPCLKQKVRTRAQIQASHPLLHPNAFECAPFSTGKHSIRARASCGTISRQTVINSASNPTAPPCRGGNWPALPGQYMAGEYWLEETVLKRSEELHALEREDEERCDDGGRVTKRVAYWKARLPLIEQDAQMLQRWQAELDSSRSSDKRSLRSERTKIIRQRCLDAGYDARDVDAAVRPDSAVYAHINQPYPLTDRVWRKIERPILSHVAALRNQRLSDETRQILLDRFREETARTQEAAAERHSQELQQELRERDRSAQAAVAATLAAHSQRNAAGVAQAHAAVPLPSSSAQNLTAVGGSTSSFGTGIGQSPQRSVGGVMPPSLTSAWNPSLAHQQQQQQQQQQHQQQQYQAHAQYLNVLRYGSAYGPRSPSAPSGSPLYPALGSYQRPAATSTLMNPAGVRQPVPLPNMSRLTPSGTNAPDHSLGAWWLGTSPRSTLAPQSSSLTSRTHLPRPSSTGP</sequence>
<reference evidence="4" key="1">
    <citation type="submission" date="2016-09" db="EMBL/GenBank/DDBJ databases">
        <authorList>
            <person name="Jeantristanb JTB J.-T."/>
            <person name="Ricardo R."/>
        </authorList>
    </citation>
    <scope>NUCLEOTIDE SEQUENCE [LARGE SCALE GENOMIC DNA]</scope>
</reference>
<dbReference type="Proteomes" id="UP000198372">
    <property type="component" value="Unassembled WGS sequence"/>
</dbReference>
<feature type="compositionally biased region" description="Low complexity" evidence="1">
    <location>
        <begin position="645"/>
        <end position="662"/>
    </location>
</feature>
<dbReference type="AlphaFoldDB" id="A0A238F5L9"/>
<gene>
    <name evidence="3" type="ORF">BQ2448_5907</name>
</gene>
<dbReference type="STRING" id="269621.A0A238F5L9"/>
<feature type="region of interest" description="Disordered" evidence="1">
    <location>
        <begin position="20"/>
        <end position="61"/>
    </location>
</feature>
<accession>A0A238F5L9</accession>
<protein>
    <submittedName>
        <fullName evidence="3">BQ2448_5907 protein</fullName>
    </submittedName>
</protein>
<feature type="compositionally biased region" description="Polar residues" evidence="1">
    <location>
        <begin position="40"/>
        <end position="61"/>
    </location>
</feature>
<dbReference type="OrthoDB" id="3248205at2759"/>
<feature type="domain" description="F-box" evidence="2">
    <location>
        <begin position="214"/>
        <end position="264"/>
    </location>
</feature>
<feature type="compositionally biased region" description="Polar residues" evidence="1">
    <location>
        <begin position="723"/>
        <end position="733"/>
    </location>
</feature>
<feature type="region of interest" description="Disordered" evidence="1">
    <location>
        <begin position="546"/>
        <end position="570"/>
    </location>
</feature>
<feature type="region of interest" description="Disordered" evidence="1">
    <location>
        <begin position="709"/>
        <end position="771"/>
    </location>
</feature>
<dbReference type="Gene3D" id="1.20.1280.50">
    <property type="match status" value="1"/>
</dbReference>
<feature type="compositionally biased region" description="Basic and acidic residues" evidence="1">
    <location>
        <begin position="546"/>
        <end position="569"/>
    </location>
</feature>
<organism evidence="3 4">
    <name type="scientific">Microbotryum intermedium</name>
    <dbReference type="NCBI Taxonomy" id="269621"/>
    <lineage>
        <taxon>Eukaryota</taxon>
        <taxon>Fungi</taxon>
        <taxon>Dikarya</taxon>
        <taxon>Basidiomycota</taxon>
        <taxon>Pucciniomycotina</taxon>
        <taxon>Microbotryomycetes</taxon>
        <taxon>Microbotryales</taxon>
        <taxon>Microbotryaceae</taxon>
        <taxon>Microbotryum</taxon>
    </lineage>
</organism>
<dbReference type="InterPro" id="IPR036047">
    <property type="entry name" value="F-box-like_dom_sf"/>
</dbReference>
<dbReference type="EMBL" id="FMSP01000001">
    <property type="protein sequence ID" value="SCV67261.1"/>
    <property type="molecule type" value="Genomic_DNA"/>
</dbReference>
<evidence type="ECO:0000313" key="3">
    <source>
        <dbReference type="EMBL" id="SCV67261.1"/>
    </source>
</evidence>
<dbReference type="InterPro" id="IPR001810">
    <property type="entry name" value="F-box_dom"/>
</dbReference>
<feature type="region of interest" description="Disordered" evidence="1">
    <location>
        <begin position="615"/>
        <end position="662"/>
    </location>
</feature>
<keyword evidence="4" id="KW-1185">Reference proteome</keyword>
<dbReference type="PROSITE" id="PS50181">
    <property type="entry name" value="FBOX"/>
    <property type="match status" value="1"/>
</dbReference>